<name>A0A450W8K0_9GAMM</name>
<sequence length="414" mass="45942">MEPVALLGLFAGIWALAHFWIVPLLQSGWQAKDLRQKVAQAGLAASEKLRDASGAALLTLILIVFLVWLCSVFAGLDQSLGQSVVRGLTSLQQTVSEFAKSWGTFIVWAGIFGSALALYLVARNAKLRVVATWTARAQQVFERLSEDSALLADHADDPELSALIERLDVLLALQAGMGESEEHLTERQQADMELSQLLSLCAMEIARKELDLEEILTIQETEDYEDQPNLVVRVLASKQFAADLQLVNRPLSMLVTALLVISLIGWTSEPLADGMRLAVNNLRVHSLHANLERGLQTAVKTAEARENEPIDNEFARLDPAQRVARVSQQIARISLQQMMLSGVLERSADVQLARRSQTEFVRAAILQQDIIQSQTSGSFQLILRCCAFFCRVSLMVIHQEYSNEYEEIYCTSHG</sequence>
<keyword evidence="1" id="KW-0812">Transmembrane</keyword>
<protein>
    <submittedName>
        <fullName evidence="2">Uncharacterized protein</fullName>
    </submittedName>
</protein>
<dbReference type="InterPro" id="IPR036291">
    <property type="entry name" value="NAD(P)-bd_dom_sf"/>
</dbReference>
<dbReference type="AlphaFoldDB" id="A0A450W8K0"/>
<keyword evidence="1" id="KW-0472">Membrane</keyword>
<dbReference type="EMBL" id="CAADFK010000047">
    <property type="protein sequence ID" value="VFK13386.1"/>
    <property type="molecule type" value="Genomic_DNA"/>
</dbReference>
<feature type="transmembrane region" description="Helical" evidence="1">
    <location>
        <begin position="102"/>
        <end position="122"/>
    </location>
</feature>
<organism evidence="2">
    <name type="scientific">Candidatus Kentrum sp. LPFa</name>
    <dbReference type="NCBI Taxonomy" id="2126335"/>
    <lineage>
        <taxon>Bacteria</taxon>
        <taxon>Pseudomonadati</taxon>
        <taxon>Pseudomonadota</taxon>
        <taxon>Gammaproteobacteria</taxon>
        <taxon>Candidatus Kentrum</taxon>
    </lineage>
</organism>
<feature type="transmembrane region" description="Helical" evidence="1">
    <location>
        <begin position="246"/>
        <end position="266"/>
    </location>
</feature>
<accession>A0A450W8K0</accession>
<evidence type="ECO:0000313" key="2">
    <source>
        <dbReference type="EMBL" id="VFK13386.1"/>
    </source>
</evidence>
<reference evidence="2" key="1">
    <citation type="submission" date="2019-02" db="EMBL/GenBank/DDBJ databases">
        <authorList>
            <person name="Gruber-Vodicka R. H."/>
            <person name="Seah K. B. B."/>
        </authorList>
    </citation>
    <scope>NUCLEOTIDE SEQUENCE</scope>
    <source>
        <strain evidence="2">BECK_S313</strain>
    </source>
</reference>
<keyword evidence="1" id="KW-1133">Transmembrane helix</keyword>
<feature type="transmembrane region" description="Helical" evidence="1">
    <location>
        <begin position="55"/>
        <end position="76"/>
    </location>
</feature>
<dbReference type="SUPFAM" id="SSF51735">
    <property type="entry name" value="NAD(P)-binding Rossmann-fold domains"/>
    <property type="match status" value="1"/>
</dbReference>
<gene>
    <name evidence="2" type="ORF">BECKLPF1236B_GA0070989_10472</name>
</gene>
<proteinExistence type="predicted"/>
<evidence type="ECO:0000256" key="1">
    <source>
        <dbReference type="SAM" id="Phobius"/>
    </source>
</evidence>
<feature type="transmembrane region" description="Helical" evidence="1">
    <location>
        <begin position="6"/>
        <end position="25"/>
    </location>
</feature>